<gene>
    <name evidence="7" type="primary">rpmE</name>
    <name evidence="7" type="ORF">GRI97_06820</name>
</gene>
<dbReference type="OrthoDB" id="9803251at2"/>
<comment type="caution">
    <text evidence="7">The sequence shown here is derived from an EMBL/GenBank/DDBJ whole genome shotgun (WGS) entry which is preliminary data.</text>
</comment>
<dbReference type="NCBIfam" id="NF001809">
    <property type="entry name" value="PRK00528.1"/>
    <property type="match status" value="1"/>
</dbReference>
<dbReference type="Gene3D" id="4.10.830.30">
    <property type="entry name" value="Ribosomal protein L31"/>
    <property type="match status" value="1"/>
</dbReference>
<dbReference type="InterPro" id="IPR042105">
    <property type="entry name" value="Ribosomal_bL31_sf"/>
</dbReference>
<dbReference type="NCBIfam" id="TIGR00105">
    <property type="entry name" value="L31"/>
    <property type="match status" value="1"/>
</dbReference>
<evidence type="ECO:0000256" key="3">
    <source>
        <dbReference type="ARBA" id="ARBA00011838"/>
    </source>
</evidence>
<evidence type="ECO:0000313" key="8">
    <source>
        <dbReference type="Proteomes" id="UP000469430"/>
    </source>
</evidence>
<dbReference type="PANTHER" id="PTHR33280:SF6">
    <property type="entry name" value="LARGE RIBOSOMAL SUBUNIT PROTEIN BL31A"/>
    <property type="match status" value="1"/>
</dbReference>
<evidence type="ECO:0000256" key="2">
    <source>
        <dbReference type="ARBA" id="ARBA00009296"/>
    </source>
</evidence>
<dbReference type="AlphaFoldDB" id="A0A6I4TR66"/>
<evidence type="ECO:0000256" key="1">
    <source>
        <dbReference type="ARBA" id="ARBA00003795"/>
    </source>
</evidence>
<keyword evidence="4 6" id="KW-0689">Ribosomal protein</keyword>
<dbReference type="PROSITE" id="PS01143">
    <property type="entry name" value="RIBOSOMAL_L31"/>
    <property type="match status" value="1"/>
</dbReference>
<dbReference type="InterPro" id="IPR002150">
    <property type="entry name" value="Ribosomal_bL31"/>
</dbReference>
<dbReference type="Proteomes" id="UP000469430">
    <property type="component" value="Unassembled WGS sequence"/>
</dbReference>
<protein>
    <recommendedName>
        <fullName evidence="6">50S ribosomal protein L31</fullName>
    </recommendedName>
</protein>
<comment type="similarity">
    <text evidence="2">Belongs to the bacterial ribosomal protein bL31 family. Type A subfamily.</text>
</comment>
<keyword evidence="8" id="KW-1185">Reference proteome</keyword>
<dbReference type="Pfam" id="PF01197">
    <property type="entry name" value="Ribosomal_L31"/>
    <property type="match status" value="1"/>
</dbReference>
<keyword evidence="5 6" id="KW-0687">Ribonucleoprotein</keyword>
<proteinExistence type="inferred from homology"/>
<reference evidence="7 8" key="1">
    <citation type="submission" date="2019-12" db="EMBL/GenBank/DDBJ databases">
        <title>Genomic-based taxomic classification of the family Erythrobacteraceae.</title>
        <authorList>
            <person name="Xu L."/>
        </authorList>
    </citation>
    <scope>NUCLEOTIDE SEQUENCE [LARGE SCALE GENOMIC DNA]</scope>
    <source>
        <strain evidence="7 8">S36</strain>
    </source>
</reference>
<dbReference type="GO" id="GO:0003735">
    <property type="term" value="F:structural constituent of ribosome"/>
    <property type="evidence" value="ECO:0007669"/>
    <property type="project" value="InterPro"/>
</dbReference>
<dbReference type="InterPro" id="IPR034704">
    <property type="entry name" value="Ribosomal_bL28/bL31-like_sf"/>
</dbReference>
<dbReference type="GO" id="GO:0005840">
    <property type="term" value="C:ribosome"/>
    <property type="evidence" value="ECO:0007669"/>
    <property type="project" value="UniProtKB-KW"/>
</dbReference>
<comment type="function">
    <text evidence="1">Binds the 23S rRNA.</text>
</comment>
<evidence type="ECO:0000256" key="5">
    <source>
        <dbReference type="ARBA" id="ARBA00023274"/>
    </source>
</evidence>
<evidence type="ECO:0000313" key="7">
    <source>
        <dbReference type="EMBL" id="MXO98695.1"/>
    </source>
</evidence>
<dbReference type="SUPFAM" id="SSF143800">
    <property type="entry name" value="L28p-like"/>
    <property type="match status" value="1"/>
</dbReference>
<evidence type="ECO:0000256" key="4">
    <source>
        <dbReference type="ARBA" id="ARBA00022980"/>
    </source>
</evidence>
<dbReference type="GO" id="GO:0006412">
    <property type="term" value="P:translation"/>
    <property type="evidence" value="ECO:0007669"/>
    <property type="project" value="InterPro"/>
</dbReference>
<dbReference type="EMBL" id="WTYJ01000001">
    <property type="protein sequence ID" value="MXO98695.1"/>
    <property type="molecule type" value="Genomic_DNA"/>
</dbReference>
<dbReference type="PRINTS" id="PR01249">
    <property type="entry name" value="RIBOSOMALL31"/>
</dbReference>
<dbReference type="PANTHER" id="PTHR33280">
    <property type="entry name" value="50S RIBOSOMAL PROTEIN L31, CHLOROPLASTIC"/>
    <property type="match status" value="1"/>
</dbReference>
<dbReference type="GO" id="GO:1990904">
    <property type="term" value="C:ribonucleoprotein complex"/>
    <property type="evidence" value="ECO:0007669"/>
    <property type="project" value="UniProtKB-KW"/>
</dbReference>
<comment type="subunit">
    <text evidence="3">Part of the 50S ribosomal subunit.</text>
</comment>
<sequence>MKADTHPDYHMITVKMTDGTEFQTRSTWGKEGDTMALDIDPTSHPAWTGGTQRLQDGGRVAQFNKRFGGLSLKNSKK</sequence>
<dbReference type="RefSeq" id="WP_161390307.1">
    <property type="nucleotide sequence ID" value="NZ_JBHSCP010000001.1"/>
</dbReference>
<evidence type="ECO:0000256" key="6">
    <source>
        <dbReference type="RuleBase" id="RU000564"/>
    </source>
</evidence>
<name>A0A6I4TR66_9SPHN</name>
<organism evidence="7 8">
    <name type="scientific">Croceibacterium xixiisoli</name>
    <dbReference type="NCBI Taxonomy" id="1476466"/>
    <lineage>
        <taxon>Bacteria</taxon>
        <taxon>Pseudomonadati</taxon>
        <taxon>Pseudomonadota</taxon>
        <taxon>Alphaproteobacteria</taxon>
        <taxon>Sphingomonadales</taxon>
        <taxon>Erythrobacteraceae</taxon>
        <taxon>Croceibacterium</taxon>
    </lineage>
</organism>
<accession>A0A6I4TR66</accession>